<evidence type="ECO:0000313" key="1">
    <source>
        <dbReference type="EMBL" id="KAJ3429999.1"/>
    </source>
</evidence>
<comment type="caution">
    <text evidence="1">The sequence shown here is derived from an EMBL/GenBank/DDBJ whole genome shotgun (WGS) entry which is preliminary data.</text>
</comment>
<dbReference type="AlphaFoldDB" id="A0AAV7YRC3"/>
<name>A0AAV7YRC3_9EUKA</name>
<dbReference type="EMBL" id="JANTQA010000051">
    <property type="protein sequence ID" value="KAJ3429999.1"/>
    <property type="molecule type" value="Genomic_DNA"/>
</dbReference>
<organism evidence="1 2">
    <name type="scientific">Anaeramoeba flamelloides</name>
    <dbReference type="NCBI Taxonomy" id="1746091"/>
    <lineage>
        <taxon>Eukaryota</taxon>
        <taxon>Metamonada</taxon>
        <taxon>Anaeramoebidae</taxon>
        <taxon>Anaeramoeba</taxon>
    </lineage>
</organism>
<proteinExistence type="predicted"/>
<sequence length="143" mass="17278">MNSYTNNWDFPALISHFNFIDVDQDQLTTNCIEQFAFTTVWLYLKKKFLSNVNNDNEQDNSTFKFDIIKSTEILNTIILKNKLKYGKEFTYILIVNLLFKYLNVANNLIDDNDFWKTIKYNLQFIAKKFEDLYNEKKYKRYVD</sequence>
<dbReference type="Proteomes" id="UP001146793">
    <property type="component" value="Unassembled WGS sequence"/>
</dbReference>
<gene>
    <name evidence="1" type="ORF">M0812_22999</name>
</gene>
<accession>A0AAV7YRC3</accession>
<evidence type="ECO:0000313" key="2">
    <source>
        <dbReference type="Proteomes" id="UP001146793"/>
    </source>
</evidence>
<reference evidence="1" key="1">
    <citation type="submission" date="2022-08" db="EMBL/GenBank/DDBJ databases">
        <title>Novel sulphate-reducing endosymbionts in the free-living metamonad Anaeramoeba.</title>
        <authorList>
            <person name="Jerlstrom-Hultqvist J."/>
            <person name="Cepicka I."/>
            <person name="Gallot-Lavallee L."/>
            <person name="Salas-Leiva D."/>
            <person name="Curtis B.A."/>
            <person name="Zahonova K."/>
            <person name="Pipaliya S."/>
            <person name="Dacks J."/>
            <person name="Roger A.J."/>
        </authorList>
    </citation>
    <scope>NUCLEOTIDE SEQUENCE</scope>
    <source>
        <strain evidence="1">Busselton2</strain>
    </source>
</reference>
<protein>
    <submittedName>
        <fullName evidence="1">Uncharacterized protein</fullName>
    </submittedName>
</protein>